<keyword evidence="1" id="KW-0472">Membrane</keyword>
<evidence type="ECO:0000313" key="6">
    <source>
        <dbReference type="Proteomes" id="UP000031339"/>
    </source>
</evidence>
<gene>
    <name evidence="5" type="ORF">RN79_00400</name>
</gene>
<dbReference type="OrthoDB" id="2138002at2"/>
<feature type="domain" description="Predicted membrane protein YciQ-like C-terminal" evidence="4">
    <location>
        <begin position="287"/>
        <end position="561"/>
    </location>
</feature>
<comment type="caution">
    <text evidence="5">The sequence shown here is derived from an EMBL/GenBank/DDBJ whole genome shotgun (WGS) entry which is preliminary data.</text>
</comment>
<evidence type="ECO:0000256" key="1">
    <source>
        <dbReference type="SAM" id="Phobius"/>
    </source>
</evidence>
<feature type="transmembrane region" description="Helical" evidence="1">
    <location>
        <begin position="254"/>
        <end position="274"/>
    </location>
</feature>
<name>A0A0C1KGT7_STRCV</name>
<dbReference type="InterPro" id="IPR048389">
    <property type="entry name" value="YciQ-like_C"/>
</dbReference>
<dbReference type="Pfam" id="PF20990">
    <property type="entry name" value="DUF2207_C"/>
    <property type="match status" value="1"/>
</dbReference>
<dbReference type="STRING" id="862969.SCI_0401"/>
<keyword evidence="1" id="KW-0812">Transmembrane</keyword>
<protein>
    <submittedName>
        <fullName evidence="5">Membrane protein</fullName>
    </submittedName>
</protein>
<dbReference type="eggNOG" id="COG4907">
    <property type="taxonomic scope" value="Bacteria"/>
</dbReference>
<dbReference type="Proteomes" id="UP000031339">
    <property type="component" value="Unassembled WGS sequence"/>
</dbReference>
<evidence type="ECO:0000259" key="3">
    <source>
        <dbReference type="Pfam" id="PF09972"/>
    </source>
</evidence>
<sequence length="629" mass="71382">MKKFFWSIVIFFSCLFISQRVLAVSYDIESYKGNLQIHSDNTATFVETVNYHFSSGYRGQIITLGTSGKVPLGFDVEGKPTILALRNGQPKTDITAVQEYIAGGYKYKIYNAGNKGDRVTITVTWKLKNMLFVYNDIVELHWIPISDWDKKLNNVEFRITPPATSQQTELYAHTGYFMKPAQVTREGDSYLIRVASIAKNRNLEFHAYWDRSLVTVPENSLAVTKRNRLQEFRQVEKEVATSTKKYQRLVDWDLPLALVLVGLISLAFYIIFHLRTKSRVTFPKHARLYEIPQDLPPMVIASNVYSVDLTELDPTERQATSLKFENLVQATLLDLIDRGNLVFTDDTKQPKLQRVTDKSLADFEKEFLKMAMGNNKQLLVKNLFSDFKIDDKIYNSGEKAVRSAGNRVRKLLKCYLKLITENIHEIIEREQLPNNYRPVAKKELLCLYLSMLLMNLIVFASLGILAWIFLEYGLVFYQFVVSFFIAGGMLYYLLRKCKMVKRDGVLNEEGAENYYYWKSFANMLHEIAHLKDTEVEGVILWNRLLVYAAMFNCADKVTKTMKLRKITIDNPSMNAFVYQDMVYDLHASSHAFVGYGAAANSASSFSVSSGGSSGGGFSGGGGGGGGGAF</sequence>
<feature type="transmembrane region" description="Helical" evidence="1">
    <location>
        <begin position="445"/>
        <end position="469"/>
    </location>
</feature>
<accession>A0A0C1KGT7</accession>
<dbReference type="InterPro" id="IPR018702">
    <property type="entry name" value="DUF2207"/>
</dbReference>
<evidence type="ECO:0000313" key="5">
    <source>
        <dbReference type="EMBL" id="KIC78072.1"/>
    </source>
</evidence>
<feature type="transmembrane region" description="Helical" evidence="1">
    <location>
        <begin position="475"/>
        <end position="494"/>
    </location>
</feature>
<reference evidence="5 6" key="1">
    <citation type="submission" date="2014-12" db="EMBL/GenBank/DDBJ databases">
        <title>Partial genome sequence of Streptococcus constellatus KCOM 1650 (= ChDC B144).</title>
        <authorList>
            <person name="Kook J.-K."/>
            <person name="Park S.-N."/>
            <person name="Lim Y.K."/>
            <person name="Jo E."/>
        </authorList>
    </citation>
    <scope>NUCLEOTIDE SEQUENCE [LARGE SCALE GENOMIC DNA]</scope>
    <source>
        <strain evidence="5 6">KCOM 1650</strain>
    </source>
</reference>
<feature type="chain" id="PRO_5002134697" evidence="2">
    <location>
        <begin position="24"/>
        <end position="629"/>
    </location>
</feature>
<evidence type="ECO:0000256" key="2">
    <source>
        <dbReference type="SAM" id="SignalP"/>
    </source>
</evidence>
<dbReference type="Pfam" id="PF09972">
    <property type="entry name" value="DUF2207"/>
    <property type="match status" value="1"/>
</dbReference>
<keyword evidence="1" id="KW-1133">Transmembrane helix</keyword>
<feature type="signal peptide" evidence="2">
    <location>
        <begin position="1"/>
        <end position="23"/>
    </location>
</feature>
<organism evidence="5 6">
    <name type="scientific">Streptococcus constellatus</name>
    <dbReference type="NCBI Taxonomy" id="76860"/>
    <lineage>
        <taxon>Bacteria</taxon>
        <taxon>Bacillati</taxon>
        <taxon>Bacillota</taxon>
        <taxon>Bacilli</taxon>
        <taxon>Lactobacillales</taxon>
        <taxon>Streptococcaceae</taxon>
        <taxon>Streptococcus</taxon>
        <taxon>Streptococcus anginosus group</taxon>
    </lineage>
</organism>
<keyword evidence="2" id="KW-0732">Signal</keyword>
<dbReference type="AlphaFoldDB" id="A0A0C1KGT7"/>
<feature type="domain" description="DUF2207" evidence="3">
    <location>
        <begin position="27"/>
        <end position="209"/>
    </location>
</feature>
<dbReference type="EMBL" id="JWIY01000001">
    <property type="protein sequence ID" value="KIC78072.1"/>
    <property type="molecule type" value="Genomic_DNA"/>
</dbReference>
<proteinExistence type="predicted"/>
<dbReference type="RefSeq" id="WP_039676564.1">
    <property type="nucleotide sequence ID" value="NZ_JWIY01000001.1"/>
</dbReference>
<evidence type="ECO:0000259" key="4">
    <source>
        <dbReference type="Pfam" id="PF20990"/>
    </source>
</evidence>